<dbReference type="Proteomes" id="UP001420932">
    <property type="component" value="Unassembled WGS sequence"/>
</dbReference>
<dbReference type="EMBL" id="JBBNAF010000002">
    <property type="protein sequence ID" value="KAK9164075.1"/>
    <property type="molecule type" value="Genomic_DNA"/>
</dbReference>
<organism evidence="1 2">
    <name type="scientific">Stephania yunnanensis</name>
    <dbReference type="NCBI Taxonomy" id="152371"/>
    <lineage>
        <taxon>Eukaryota</taxon>
        <taxon>Viridiplantae</taxon>
        <taxon>Streptophyta</taxon>
        <taxon>Embryophyta</taxon>
        <taxon>Tracheophyta</taxon>
        <taxon>Spermatophyta</taxon>
        <taxon>Magnoliopsida</taxon>
        <taxon>Ranunculales</taxon>
        <taxon>Menispermaceae</taxon>
        <taxon>Menispermoideae</taxon>
        <taxon>Cissampelideae</taxon>
        <taxon>Stephania</taxon>
    </lineage>
</organism>
<name>A0AAP0L4X9_9MAGN</name>
<comment type="caution">
    <text evidence="1">The sequence shown here is derived from an EMBL/GenBank/DDBJ whole genome shotgun (WGS) entry which is preliminary data.</text>
</comment>
<evidence type="ECO:0000313" key="1">
    <source>
        <dbReference type="EMBL" id="KAK9164075.1"/>
    </source>
</evidence>
<protein>
    <submittedName>
        <fullName evidence="1">Uncharacterized protein</fullName>
    </submittedName>
</protein>
<keyword evidence="2" id="KW-1185">Reference proteome</keyword>
<accession>A0AAP0L4X9</accession>
<evidence type="ECO:0000313" key="2">
    <source>
        <dbReference type="Proteomes" id="UP001420932"/>
    </source>
</evidence>
<reference evidence="1 2" key="1">
    <citation type="submission" date="2024-01" db="EMBL/GenBank/DDBJ databases">
        <title>Genome assemblies of Stephania.</title>
        <authorList>
            <person name="Yang L."/>
        </authorList>
    </citation>
    <scope>NUCLEOTIDE SEQUENCE [LARGE SCALE GENOMIC DNA]</scope>
    <source>
        <strain evidence="1">YNDBR</strain>
        <tissue evidence="1">Leaf</tissue>
    </source>
</reference>
<gene>
    <name evidence="1" type="ORF">Syun_004977</name>
</gene>
<dbReference type="AlphaFoldDB" id="A0AAP0L4X9"/>
<proteinExistence type="predicted"/>
<sequence>MNNSVHATYSCLKFDPWSRTMSLVDGYNEEWRSCRPPQEVVVIVAKLAA</sequence>